<dbReference type="Proteomes" id="UP000287651">
    <property type="component" value="Unassembled WGS sequence"/>
</dbReference>
<gene>
    <name evidence="1" type="ORF">B296_00034322</name>
</gene>
<proteinExistence type="predicted"/>
<accession>A0A427A7D8</accession>
<reference evidence="1 2" key="1">
    <citation type="journal article" date="2014" name="Agronomy (Basel)">
        <title>A Draft Genome Sequence for Ensete ventricosum, the Drought-Tolerant Tree Against Hunger.</title>
        <authorList>
            <person name="Harrison J."/>
            <person name="Moore K.A."/>
            <person name="Paszkiewicz K."/>
            <person name="Jones T."/>
            <person name="Grant M."/>
            <person name="Ambacheew D."/>
            <person name="Muzemil S."/>
            <person name="Studholme D.J."/>
        </authorList>
    </citation>
    <scope>NUCLEOTIDE SEQUENCE [LARGE SCALE GENOMIC DNA]</scope>
</reference>
<dbReference type="AlphaFoldDB" id="A0A427A7D8"/>
<dbReference type="EMBL" id="AMZH03003496">
    <property type="protein sequence ID" value="RRT72149.1"/>
    <property type="molecule type" value="Genomic_DNA"/>
</dbReference>
<name>A0A427A7D8_ENSVE</name>
<sequence length="104" mass="11871">MILLLPLQEFVFDICPRKVSYLHFMFYLLCCLPSYSLGTSPSFTQVTPLLGLHRVDDGPRAHHSRSQPSVKSNLHIGSKCAYVWHFMESLPHLISQCPPTHHLV</sequence>
<evidence type="ECO:0000313" key="2">
    <source>
        <dbReference type="Proteomes" id="UP000287651"/>
    </source>
</evidence>
<comment type="caution">
    <text evidence="1">The sequence shown here is derived from an EMBL/GenBank/DDBJ whole genome shotgun (WGS) entry which is preliminary data.</text>
</comment>
<evidence type="ECO:0000313" key="1">
    <source>
        <dbReference type="EMBL" id="RRT72149.1"/>
    </source>
</evidence>
<organism evidence="1 2">
    <name type="scientific">Ensete ventricosum</name>
    <name type="common">Abyssinian banana</name>
    <name type="synonym">Musa ensete</name>
    <dbReference type="NCBI Taxonomy" id="4639"/>
    <lineage>
        <taxon>Eukaryota</taxon>
        <taxon>Viridiplantae</taxon>
        <taxon>Streptophyta</taxon>
        <taxon>Embryophyta</taxon>
        <taxon>Tracheophyta</taxon>
        <taxon>Spermatophyta</taxon>
        <taxon>Magnoliopsida</taxon>
        <taxon>Liliopsida</taxon>
        <taxon>Zingiberales</taxon>
        <taxon>Musaceae</taxon>
        <taxon>Ensete</taxon>
    </lineage>
</organism>
<protein>
    <submittedName>
        <fullName evidence="1">Uncharacterized protein</fullName>
    </submittedName>
</protein>